<keyword evidence="10" id="KW-1185">Reference proteome</keyword>
<dbReference type="Proteomes" id="UP000235703">
    <property type="component" value="Unassembled WGS sequence"/>
</dbReference>
<comment type="similarity">
    <text evidence="2">Belongs to the autoinducer-2 exporter (AI-2E) (TC 2.A.86) family.</text>
</comment>
<evidence type="ECO:0000256" key="1">
    <source>
        <dbReference type="ARBA" id="ARBA00004141"/>
    </source>
</evidence>
<protein>
    <submittedName>
        <fullName evidence="9">AI-2E family transporter</fullName>
    </submittedName>
</protein>
<comment type="subcellular location">
    <subcellularLocation>
        <location evidence="1">Membrane</location>
        <topology evidence="1">Multi-pass membrane protein</topology>
    </subcellularLocation>
</comment>
<feature type="transmembrane region" description="Helical" evidence="7">
    <location>
        <begin position="275"/>
        <end position="293"/>
    </location>
</feature>
<organism evidence="9 10">
    <name type="scientific">Brevibacterium luteolum</name>
    <dbReference type="NCBI Taxonomy" id="199591"/>
    <lineage>
        <taxon>Bacteria</taxon>
        <taxon>Bacillati</taxon>
        <taxon>Actinomycetota</taxon>
        <taxon>Actinomycetes</taxon>
        <taxon>Micrococcales</taxon>
        <taxon>Brevibacteriaceae</taxon>
        <taxon>Brevibacterium</taxon>
    </lineage>
</organism>
<comment type="caution">
    <text evidence="9">The sequence shown here is derived from an EMBL/GenBank/DDBJ whole genome shotgun (WGS) entry which is preliminary data.</text>
</comment>
<evidence type="ECO:0000313" key="8">
    <source>
        <dbReference type="EMBL" id="NNG79429.1"/>
    </source>
</evidence>
<dbReference type="GO" id="GO:0055085">
    <property type="term" value="P:transmembrane transport"/>
    <property type="evidence" value="ECO:0007669"/>
    <property type="project" value="TreeGrafter"/>
</dbReference>
<dbReference type="OrthoDB" id="9799225at2"/>
<name>A0A2N6PLE2_9MICO</name>
<dbReference type="EMBL" id="PNFZ01000001">
    <property type="protein sequence ID" value="PMB99509.1"/>
    <property type="molecule type" value="Genomic_DNA"/>
</dbReference>
<keyword evidence="4 7" id="KW-1133">Transmembrane helix</keyword>
<dbReference type="RefSeq" id="WP_102160622.1">
    <property type="nucleotide sequence ID" value="NZ_BAAAKH010000009.1"/>
</dbReference>
<reference evidence="8 11" key="2">
    <citation type="submission" date="2020-05" db="EMBL/GenBank/DDBJ databases">
        <title>MicrobeNet Type strains.</title>
        <authorList>
            <person name="Nicholson A.C."/>
        </authorList>
    </citation>
    <scope>NUCLEOTIDE SEQUENCE [LARGE SCALE GENOMIC DNA]</scope>
    <source>
        <strain evidence="8 11">CCUG 46604</strain>
    </source>
</reference>
<feature type="transmembrane region" description="Helical" evidence="7">
    <location>
        <begin position="46"/>
        <end position="68"/>
    </location>
</feature>
<dbReference type="AlphaFoldDB" id="A0A2N6PLE2"/>
<evidence type="ECO:0000256" key="2">
    <source>
        <dbReference type="ARBA" id="ARBA00009773"/>
    </source>
</evidence>
<evidence type="ECO:0000256" key="7">
    <source>
        <dbReference type="SAM" id="Phobius"/>
    </source>
</evidence>
<dbReference type="GO" id="GO:0016020">
    <property type="term" value="C:membrane"/>
    <property type="evidence" value="ECO:0007669"/>
    <property type="project" value="UniProtKB-SubCell"/>
</dbReference>
<evidence type="ECO:0000313" key="9">
    <source>
        <dbReference type="EMBL" id="PMB99509.1"/>
    </source>
</evidence>
<gene>
    <name evidence="9" type="ORF">CJ198_03075</name>
    <name evidence="8" type="ORF">HLA91_08585</name>
</gene>
<feature type="transmembrane region" description="Helical" evidence="7">
    <location>
        <begin position="154"/>
        <end position="176"/>
    </location>
</feature>
<feature type="transmembrane region" description="Helical" evidence="7">
    <location>
        <begin position="20"/>
        <end position="40"/>
    </location>
</feature>
<reference evidence="9 10" key="1">
    <citation type="submission" date="2017-09" db="EMBL/GenBank/DDBJ databases">
        <title>Bacterial strain isolated from the female urinary microbiota.</title>
        <authorList>
            <person name="Thomas-White K."/>
            <person name="Kumar N."/>
            <person name="Forster S."/>
            <person name="Putonti C."/>
            <person name="Lawley T."/>
            <person name="Wolfe A.J."/>
        </authorList>
    </citation>
    <scope>NUCLEOTIDE SEQUENCE [LARGE SCALE GENOMIC DNA]</scope>
    <source>
        <strain evidence="9 10">UMB0680</strain>
    </source>
</reference>
<keyword evidence="3 7" id="KW-0812">Transmembrane</keyword>
<feature type="transmembrane region" description="Helical" evidence="7">
    <location>
        <begin position="75"/>
        <end position="101"/>
    </location>
</feature>
<evidence type="ECO:0000313" key="10">
    <source>
        <dbReference type="Proteomes" id="UP000235703"/>
    </source>
</evidence>
<dbReference type="Proteomes" id="UP000549517">
    <property type="component" value="Unassembled WGS sequence"/>
</dbReference>
<keyword evidence="5 7" id="KW-0472">Membrane</keyword>
<evidence type="ECO:0000256" key="4">
    <source>
        <dbReference type="ARBA" id="ARBA00022989"/>
    </source>
</evidence>
<accession>A0A2N6PLE2</accession>
<feature type="region of interest" description="Disordered" evidence="6">
    <location>
        <begin position="365"/>
        <end position="411"/>
    </location>
</feature>
<evidence type="ECO:0000256" key="3">
    <source>
        <dbReference type="ARBA" id="ARBA00022692"/>
    </source>
</evidence>
<proteinExistence type="inferred from homology"/>
<dbReference type="PANTHER" id="PTHR21716:SF64">
    <property type="entry name" value="AI-2 TRANSPORT PROTEIN TQSA"/>
    <property type="match status" value="1"/>
</dbReference>
<feature type="transmembrane region" description="Helical" evidence="7">
    <location>
        <begin position="313"/>
        <end position="339"/>
    </location>
</feature>
<dbReference type="InterPro" id="IPR002549">
    <property type="entry name" value="AI-2E-like"/>
</dbReference>
<evidence type="ECO:0000256" key="6">
    <source>
        <dbReference type="SAM" id="MobiDB-lite"/>
    </source>
</evidence>
<dbReference type="PANTHER" id="PTHR21716">
    <property type="entry name" value="TRANSMEMBRANE PROTEIN"/>
    <property type="match status" value="1"/>
</dbReference>
<dbReference type="EMBL" id="JABEMC010000004">
    <property type="protein sequence ID" value="NNG79429.1"/>
    <property type="molecule type" value="Genomic_DNA"/>
</dbReference>
<sequence length="411" mass="44419">MTSAGRPATAEAVRPREWALPRFTIIVLGLAGLFFAVGFIKDLQLIIAPVFLAFNLVIVGYPVQAWLIRRRVPAAAAAVVTVLLVLSVVAAFFALTGWSIAELVLVIPEYSDELDNLYRDLLAGSSSLGLTPEFVKEQMANFDVNQLAAALREVLSNATLVVTLVTTAIMATFFIVMDSLAFPRRMTLASGVQPRFVQAMSTFAVGVRRYWVVATVFGLIVAALDVVALLIIGVPLALVWGVLAFLTNYIPNIGFVIGLVPPAIMALIEGGWWDALWVVITYSLLNFVIQAIIQPKFTGQSVGVTPFISFLSLLFWVWVLGWFGALLALPATLLVKALLVDADPRARWINLLVASDVRAAESPLLASPSESMDNSGEESHIEAVEDSQPGLTMSETAVPGRSPKRAVIDLD</sequence>
<evidence type="ECO:0000313" key="11">
    <source>
        <dbReference type="Proteomes" id="UP000549517"/>
    </source>
</evidence>
<dbReference type="Pfam" id="PF01594">
    <property type="entry name" value="AI-2E_transport"/>
    <property type="match status" value="1"/>
</dbReference>
<evidence type="ECO:0000256" key="5">
    <source>
        <dbReference type="ARBA" id="ARBA00023136"/>
    </source>
</evidence>
<feature type="transmembrane region" description="Helical" evidence="7">
    <location>
        <begin position="210"/>
        <end position="243"/>
    </location>
</feature>